<evidence type="ECO:0000313" key="1">
    <source>
        <dbReference type="EMBL" id="MCI48466.1"/>
    </source>
</evidence>
<reference evidence="1 2" key="1">
    <citation type="journal article" date="2018" name="Front. Plant Sci.">
        <title>Red Clover (Trifolium pratense) and Zigzag Clover (T. medium) - A Picture of Genomic Similarities and Differences.</title>
        <authorList>
            <person name="Dluhosova J."/>
            <person name="Istvanek J."/>
            <person name="Nedelnik J."/>
            <person name="Repkova J."/>
        </authorList>
    </citation>
    <scope>NUCLEOTIDE SEQUENCE [LARGE SCALE GENOMIC DNA]</scope>
    <source>
        <strain evidence="2">cv. 10/8</strain>
        <tissue evidence="1">Leaf</tissue>
    </source>
</reference>
<dbReference type="AlphaFoldDB" id="A0A392SKS5"/>
<keyword evidence="1" id="KW-0695">RNA-directed DNA polymerase</keyword>
<protein>
    <submittedName>
        <fullName evidence="1">RNA-directed DNA polymerase (Reverse transcriptase)</fullName>
    </submittedName>
</protein>
<keyword evidence="1" id="KW-0548">Nucleotidyltransferase</keyword>
<sequence>KGRPRVAYLQPVADKVKAKLATWKASLLPIAGRIQLVKSVIQSMLVYSISIYARPVSLLRDVERWIKNFI</sequence>
<keyword evidence="1" id="KW-0808">Transferase</keyword>
<dbReference type="EMBL" id="LXQA010386969">
    <property type="protein sequence ID" value="MCI48466.1"/>
    <property type="molecule type" value="Genomic_DNA"/>
</dbReference>
<dbReference type="GO" id="GO:0003964">
    <property type="term" value="F:RNA-directed DNA polymerase activity"/>
    <property type="evidence" value="ECO:0007669"/>
    <property type="project" value="UniProtKB-KW"/>
</dbReference>
<comment type="caution">
    <text evidence="1">The sequence shown here is derived from an EMBL/GenBank/DDBJ whole genome shotgun (WGS) entry which is preliminary data.</text>
</comment>
<dbReference type="Proteomes" id="UP000265520">
    <property type="component" value="Unassembled WGS sequence"/>
</dbReference>
<dbReference type="PANTHER" id="PTHR33116:SF80">
    <property type="entry name" value="REVERSE TRANSCRIPTASE ZINC-BINDING DOMAIN-CONTAINING PROTEIN"/>
    <property type="match status" value="1"/>
</dbReference>
<proteinExistence type="predicted"/>
<name>A0A392SKS5_9FABA</name>
<organism evidence="1 2">
    <name type="scientific">Trifolium medium</name>
    <dbReference type="NCBI Taxonomy" id="97028"/>
    <lineage>
        <taxon>Eukaryota</taxon>
        <taxon>Viridiplantae</taxon>
        <taxon>Streptophyta</taxon>
        <taxon>Embryophyta</taxon>
        <taxon>Tracheophyta</taxon>
        <taxon>Spermatophyta</taxon>
        <taxon>Magnoliopsida</taxon>
        <taxon>eudicotyledons</taxon>
        <taxon>Gunneridae</taxon>
        <taxon>Pentapetalae</taxon>
        <taxon>rosids</taxon>
        <taxon>fabids</taxon>
        <taxon>Fabales</taxon>
        <taxon>Fabaceae</taxon>
        <taxon>Papilionoideae</taxon>
        <taxon>50 kb inversion clade</taxon>
        <taxon>NPAAA clade</taxon>
        <taxon>Hologalegina</taxon>
        <taxon>IRL clade</taxon>
        <taxon>Trifolieae</taxon>
        <taxon>Trifolium</taxon>
    </lineage>
</organism>
<dbReference type="PANTHER" id="PTHR33116">
    <property type="entry name" value="REVERSE TRANSCRIPTASE ZINC-BINDING DOMAIN-CONTAINING PROTEIN-RELATED-RELATED"/>
    <property type="match status" value="1"/>
</dbReference>
<evidence type="ECO:0000313" key="2">
    <source>
        <dbReference type="Proteomes" id="UP000265520"/>
    </source>
</evidence>
<feature type="non-terminal residue" evidence="1">
    <location>
        <position position="1"/>
    </location>
</feature>
<keyword evidence="2" id="KW-1185">Reference proteome</keyword>
<accession>A0A392SKS5</accession>